<feature type="compositionally biased region" description="Polar residues" evidence="1">
    <location>
        <begin position="70"/>
        <end position="85"/>
    </location>
</feature>
<dbReference type="GO" id="GO:0043683">
    <property type="term" value="P:type IV pilus assembly"/>
    <property type="evidence" value="ECO:0007669"/>
    <property type="project" value="InterPro"/>
</dbReference>
<proteinExistence type="predicted"/>
<dbReference type="EMBL" id="FWXF01000002">
    <property type="protein sequence ID" value="SMC19485.1"/>
    <property type="molecule type" value="Genomic_DNA"/>
</dbReference>
<dbReference type="InterPro" id="IPR032092">
    <property type="entry name" value="PilW"/>
</dbReference>
<feature type="region of interest" description="Disordered" evidence="1">
    <location>
        <begin position="69"/>
        <end position="95"/>
    </location>
</feature>
<dbReference type="Pfam" id="PF16074">
    <property type="entry name" value="PilW"/>
    <property type="match status" value="1"/>
</dbReference>
<evidence type="ECO:0000313" key="3">
    <source>
        <dbReference type="Proteomes" id="UP000192783"/>
    </source>
</evidence>
<name>A0A1W1X6C4_9BACT</name>
<keyword evidence="3" id="KW-1185">Reference proteome</keyword>
<evidence type="ECO:0000313" key="2">
    <source>
        <dbReference type="EMBL" id="SMC19485.1"/>
    </source>
</evidence>
<accession>A0A1W1X6C4</accession>
<dbReference type="AlphaFoldDB" id="A0A1W1X6C4"/>
<evidence type="ECO:0000256" key="1">
    <source>
        <dbReference type="SAM" id="MobiDB-lite"/>
    </source>
</evidence>
<reference evidence="2 3" key="1">
    <citation type="submission" date="2017-04" db="EMBL/GenBank/DDBJ databases">
        <authorList>
            <person name="Afonso C.L."/>
            <person name="Miller P.J."/>
            <person name="Scott M.A."/>
            <person name="Spackman E."/>
            <person name="Goraichik I."/>
            <person name="Dimitrov K.M."/>
            <person name="Suarez D.L."/>
            <person name="Swayne D.E."/>
        </authorList>
    </citation>
    <scope>NUCLEOTIDE SEQUENCE [LARGE SCALE GENOMIC DNA]</scope>
    <source>
        <strain evidence="2 3">DSM 13146</strain>
    </source>
</reference>
<organism evidence="2 3">
    <name type="scientific">Desulfacinum hydrothermale DSM 13146</name>
    <dbReference type="NCBI Taxonomy" id="1121390"/>
    <lineage>
        <taxon>Bacteria</taxon>
        <taxon>Pseudomonadati</taxon>
        <taxon>Thermodesulfobacteriota</taxon>
        <taxon>Syntrophobacteria</taxon>
        <taxon>Syntrophobacterales</taxon>
        <taxon>Syntrophobacteraceae</taxon>
        <taxon>Desulfacinum</taxon>
    </lineage>
</organism>
<dbReference type="STRING" id="1121390.SAMN02746041_00692"/>
<dbReference type="Proteomes" id="UP000192783">
    <property type="component" value="Unassembled WGS sequence"/>
</dbReference>
<sequence>MVSVTVILVVLAVAGAAYLKVMRSFKVQASLPEGRMSHLTGLELLRYDVEMAGYGLPFDVNGTSFAEAASSGSATPDPNAFNDSPNAPRAMAFSNNGNTSAHNSDVLVLKSAVANVSGTSRKWSVLYHDGANWKVKDWNSSELDFSTGERFIVLDTDKQLQKKGGAWFFTFAGSYHTSVGGADPVPTPSDTHHIFLLYGIDPDTDLRMPFNRVDYYLDTPASGLPDRCDPNSYILYRATINQGNGVRNPQPMIDCVRDFQVAFGLDTDGDAIVDAWSKDLNLGDTNGNGTADEIRSQLKEVRIFLLVQDGVRDDNYDFNGTLTLGDTNTTALSTFTPAGDARHYRWKVFKLAVKPMNLG</sequence>
<gene>
    <name evidence="2" type="ORF">SAMN02746041_00692</name>
</gene>
<protein>
    <submittedName>
        <fullName evidence="2">Type IV Pilus-assembly protein W</fullName>
    </submittedName>
</protein>